<sequence length="244" mass="25374">MLGCLTMPLMRGKDCTRFYRTFGVVSCLYLILARLDTDGVAMIQPVWATVTAASLLHGDFLAANDNGKHPRSRPLLSTPTWSPPPSGTTAISVDGAFIQAQGAGISVVARDSAGIVLGGFAQHSVAPGSSASAEAAAVLAGLHFAYEQGSLALTSFGHSGVFNEAILSKNNVYWDSTGTVLGGLAQHSLGLCSSVSSKIAAIHASFSWLMSMVGTVLFWSPTAPMWSISSIVTWDGTSPLLGLL</sequence>
<reference evidence="2 3" key="1">
    <citation type="journal article" date="2024" name="G3 (Bethesda)">
        <title>Genome assembly of Hibiscus sabdariffa L. provides insights into metabolisms of medicinal natural products.</title>
        <authorList>
            <person name="Kim T."/>
        </authorList>
    </citation>
    <scope>NUCLEOTIDE SEQUENCE [LARGE SCALE GENOMIC DNA]</scope>
    <source>
        <strain evidence="2">TK-2024</strain>
        <tissue evidence="2">Old leaves</tissue>
    </source>
</reference>
<organism evidence="2 3">
    <name type="scientific">Hibiscus sabdariffa</name>
    <name type="common">roselle</name>
    <dbReference type="NCBI Taxonomy" id="183260"/>
    <lineage>
        <taxon>Eukaryota</taxon>
        <taxon>Viridiplantae</taxon>
        <taxon>Streptophyta</taxon>
        <taxon>Embryophyta</taxon>
        <taxon>Tracheophyta</taxon>
        <taxon>Spermatophyta</taxon>
        <taxon>Magnoliopsida</taxon>
        <taxon>eudicotyledons</taxon>
        <taxon>Gunneridae</taxon>
        <taxon>Pentapetalae</taxon>
        <taxon>rosids</taxon>
        <taxon>malvids</taxon>
        <taxon>Malvales</taxon>
        <taxon>Malvaceae</taxon>
        <taxon>Malvoideae</taxon>
        <taxon>Hibiscus</taxon>
    </lineage>
</organism>
<accession>A0ABR2R8D6</accession>
<gene>
    <name evidence="2" type="ORF">V6N11_035740</name>
</gene>
<name>A0ABR2R8D6_9ROSI</name>
<evidence type="ECO:0000313" key="2">
    <source>
        <dbReference type="EMBL" id="KAK9009195.1"/>
    </source>
</evidence>
<dbReference type="Proteomes" id="UP001396334">
    <property type="component" value="Unassembled WGS sequence"/>
</dbReference>
<proteinExistence type="predicted"/>
<dbReference type="EMBL" id="JBBPBN010000024">
    <property type="protein sequence ID" value="KAK9009195.1"/>
    <property type="molecule type" value="Genomic_DNA"/>
</dbReference>
<protein>
    <recommendedName>
        <fullName evidence="1">RNase H type-1 domain-containing protein</fullName>
    </recommendedName>
</protein>
<evidence type="ECO:0000259" key="1">
    <source>
        <dbReference type="Pfam" id="PF13456"/>
    </source>
</evidence>
<dbReference type="PANTHER" id="PTHR47723">
    <property type="entry name" value="OS05G0353850 PROTEIN"/>
    <property type="match status" value="1"/>
</dbReference>
<evidence type="ECO:0000313" key="3">
    <source>
        <dbReference type="Proteomes" id="UP001396334"/>
    </source>
</evidence>
<dbReference type="InterPro" id="IPR053151">
    <property type="entry name" value="RNase_H-like"/>
</dbReference>
<dbReference type="PANTHER" id="PTHR47723:SF19">
    <property type="entry name" value="POLYNUCLEOTIDYL TRANSFERASE, RIBONUCLEASE H-LIKE SUPERFAMILY PROTEIN"/>
    <property type="match status" value="1"/>
</dbReference>
<dbReference type="Pfam" id="PF13456">
    <property type="entry name" value="RVT_3"/>
    <property type="match status" value="1"/>
</dbReference>
<keyword evidence="3" id="KW-1185">Reference proteome</keyword>
<comment type="caution">
    <text evidence="2">The sequence shown here is derived from an EMBL/GenBank/DDBJ whole genome shotgun (WGS) entry which is preliminary data.</text>
</comment>
<dbReference type="InterPro" id="IPR002156">
    <property type="entry name" value="RNaseH_domain"/>
</dbReference>
<feature type="domain" description="RNase H type-1" evidence="1">
    <location>
        <begin position="93"/>
        <end position="169"/>
    </location>
</feature>